<keyword evidence="2" id="KW-1185">Reference proteome</keyword>
<reference evidence="1" key="1">
    <citation type="submission" date="2020-04" db="EMBL/GenBank/DDBJ databases">
        <title>A chromosome-scale assembly and high-density genetic map of the yellow drum (Nibea albiflora) genome.</title>
        <authorList>
            <person name="Xu D."/>
            <person name="Zhang W."/>
            <person name="Chen R."/>
            <person name="Tan P."/>
            <person name="Wang L."/>
            <person name="Song H."/>
            <person name="Tian L."/>
            <person name="Zhu Q."/>
            <person name="Wang B."/>
        </authorList>
    </citation>
    <scope>NUCLEOTIDE SEQUENCE</scope>
    <source>
        <strain evidence="1">ZJHYS-2018</strain>
    </source>
</reference>
<sequence>MGMLVPMLEMFQSGDATAQCHSCACVTMLASSESNREAVMVDGVIPLLALAKSYDPKVQQNATWALLHLTQSDWSTRILCEAGAIPVLVLLLQSSDSKVQFHSCTALCNIAAHQEHHPKLLSMGGHFLLKSLLTLMSSTVQKEVLVSEGLLDEIGQLLHRHRSSPVIITHSCKIITDLCSSCMGQQAVMESLCLSGLLCALLSPALSDEILLHVTSHLHHLMTWGPVKSNLSLTITSEQVSRLVKLSGQIQNPQLSYNSVAIICKLEMTEETTQLLRPHYVAMMNYLLVFLKNKDVKFQQLGIVTIFSLKKDGHFSSLLADSELEVQLRKVHAQTEETRRLLQMIQPLSPSSVNP</sequence>
<dbReference type="Proteomes" id="UP000805704">
    <property type="component" value="Chromosome 11"/>
</dbReference>
<protein>
    <submittedName>
        <fullName evidence="1">Vacuolar protein 8</fullName>
    </submittedName>
</protein>
<gene>
    <name evidence="1" type="primary">VAC8</name>
    <name evidence="1" type="ORF">GBF38_021425</name>
</gene>
<evidence type="ECO:0000313" key="2">
    <source>
        <dbReference type="Proteomes" id="UP000805704"/>
    </source>
</evidence>
<organism evidence="1 2">
    <name type="scientific">Nibea albiflora</name>
    <name type="common">Yellow drum</name>
    <name type="synonym">Corvina albiflora</name>
    <dbReference type="NCBI Taxonomy" id="240163"/>
    <lineage>
        <taxon>Eukaryota</taxon>
        <taxon>Metazoa</taxon>
        <taxon>Chordata</taxon>
        <taxon>Craniata</taxon>
        <taxon>Vertebrata</taxon>
        <taxon>Euteleostomi</taxon>
        <taxon>Actinopterygii</taxon>
        <taxon>Neopterygii</taxon>
        <taxon>Teleostei</taxon>
        <taxon>Neoteleostei</taxon>
        <taxon>Acanthomorphata</taxon>
        <taxon>Eupercaria</taxon>
        <taxon>Sciaenidae</taxon>
        <taxon>Nibea</taxon>
    </lineage>
</organism>
<proteinExistence type="predicted"/>
<dbReference type="EMBL" id="CM024799">
    <property type="protein sequence ID" value="KAG8013181.1"/>
    <property type="molecule type" value="Genomic_DNA"/>
</dbReference>
<accession>A0ACB7FFR4</accession>
<name>A0ACB7FFR4_NIBAL</name>
<comment type="caution">
    <text evidence="1">The sequence shown here is derived from an EMBL/GenBank/DDBJ whole genome shotgun (WGS) entry which is preliminary data.</text>
</comment>
<evidence type="ECO:0000313" key="1">
    <source>
        <dbReference type="EMBL" id="KAG8013181.1"/>
    </source>
</evidence>